<dbReference type="Gene3D" id="3.90.380.10">
    <property type="entry name" value="Naphthalene 1,2-dioxygenase Alpha Subunit, Chain A, domain 1"/>
    <property type="match status" value="1"/>
</dbReference>
<accession>A0ABS1CNY5</accession>
<gene>
    <name evidence="10" type="ORF">CKO31_23410</name>
</gene>
<proteinExistence type="predicted"/>
<dbReference type="InterPro" id="IPR017941">
    <property type="entry name" value="Rieske_2Fe-2S"/>
</dbReference>
<feature type="region of interest" description="Disordered" evidence="7">
    <location>
        <begin position="1"/>
        <end position="23"/>
    </location>
</feature>
<dbReference type="PROSITE" id="PS00570">
    <property type="entry name" value="RING_HYDROXYL_ALPHA"/>
    <property type="match status" value="1"/>
</dbReference>
<feature type="domain" description="Rieske" evidence="9">
    <location>
        <begin position="35"/>
        <end position="140"/>
    </location>
</feature>
<dbReference type="SUPFAM" id="SSF55961">
    <property type="entry name" value="Bet v1-like"/>
    <property type="match status" value="1"/>
</dbReference>
<feature type="transmembrane region" description="Helical" evidence="8">
    <location>
        <begin position="437"/>
        <end position="456"/>
    </location>
</feature>
<reference evidence="10 11" key="1">
    <citation type="journal article" date="2020" name="Microorganisms">
        <title>Osmotic Adaptation and Compatible Solute Biosynthesis of Phototrophic Bacteria as Revealed from Genome Analyses.</title>
        <authorList>
            <person name="Imhoff J.F."/>
            <person name="Rahn T."/>
            <person name="Kunzel S."/>
            <person name="Keller A."/>
            <person name="Neulinger S.C."/>
        </authorList>
    </citation>
    <scope>NUCLEOTIDE SEQUENCE [LARGE SCALE GENOMIC DNA]</scope>
    <source>
        <strain evidence="10 11">DSM 6210</strain>
    </source>
</reference>
<evidence type="ECO:0000256" key="3">
    <source>
        <dbReference type="ARBA" id="ARBA00022946"/>
    </source>
</evidence>
<dbReference type="PANTHER" id="PTHR21266:SF29">
    <property type="entry name" value="PROTEIN TIC 55, CHLOROPLASTIC"/>
    <property type="match status" value="1"/>
</dbReference>
<comment type="caution">
    <text evidence="10">The sequence shown here is derived from an EMBL/GenBank/DDBJ whole genome shotgun (WGS) entry which is preliminary data.</text>
</comment>
<keyword evidence="8" id="KW-0472">Membrane</keyword>
<dbReference type="InterPro" id="IPR050584">
    <property type="entry name" value="Cholesterol_7-desaturase"/>
</dbReference>
<evidence type="ECO:0000256" key="4">
    <source>
        <dbReference type="ARBA" id="ARBA00023002"/>
    </source>
</evidence>
<evidence type="ECO:0000256" key="8">
    <source>
        <dbReference type="SAM" id="Phobius"/>
    </source>
</evidence>
<evidence type="ECO:0000256" key="2">
    <source>
        <dbReference type="ARBA" id="ARBA00022723"/>
    </source>
</evidence>
<organism evidence="10 11">
    <name type="scientific">Thiohalocapsa halophila</name>
    <dbReference type="NCBI Taxonomy" id="69359"/>
    <lineage>
        <taxon>Bacteria</taxon>
        <taxon>Pseudomonadati</taxon>
        <taxon>Pseudomonadota</taxon>
        <taxon>Gammaproteobacteria</taxon>
        <taxon>Chromatiales</taxon>
        <taxon>Chromatiaceae</taxon>
        <taxon>Thiohalocapsa</taxon>
    </lineage>
</organism>
<evidence type="ECO:0000259" key="9">
    <source>
        <dbReference type="PROSITE" id="PS51296"/>
    </source>
</evidence>
<evidence type="ECO:0000313" key="10">
    <source>
        <dbReference type="EMBL" id="MBK1633637.1"/>
    </source>
</evidence>
<evidence type="ECO:0000313" key="11">
    <source>
        <dbReference type="Proteomes" id="UP000748752"/>
    </source>
</evidence>
<keyword evidence="8" id="KW-0812">Transmembrane</keyword>
<evidence type="ECO:0000256" key="6">
    <source>
        <dbReference type="ARBA" id="ARBA00023014"/>
    </source>
</evidence>
<dbReference type="InterPro" id="IPR015881">
    <property type="entry name" value="ARHD_Rieske_2Fe_2S"/>
</dbReference>
<dbReference type="Pfam" id="PF00355">
    <property type="entry name" value="Rieske"/>
    <property type="match status" value="1"/>
</dbReference>
<dbReference type="PROSITE" id="PS51296">
    <property type="entry name" value="RIESKE"/>
    <property type="match status" value="1"/>
</dbReference>
<evidence type="ECO:0000256" key="1">
    <source>
        <dbReference type="ARBA" id="ARBA00022714"/>
    </source>
</evidence>
<keyword evidence="4" id="KW-0560">Oxidoreductase</keyword>
<dbReference type="InterPro" id="IPR036922">
    <property type="entry name" value="Rieske_2Fe-2S_sf"/>
</dbReference>
<dbReference type="Proteomes" id="UP000748752">
    <property type="component" value="Unassembled WGS sequence"/>
</dbReference>
<dbReference type="Pfam" id="PF08417">
    <property type="entry name" value="PaO"/>
    <property type="match status" value="1"/>
</dbReference>
<dbReference type="SUPFAM" id="SSF50022">
    <property type="entry name" value="ISP domain"/>
    <property type="match status" value="1"/>
</dbReference>
<dbReference type="InterPro" id="IPR013626">
    <property type="entry name" value="PaO"/>
</dbReference>
<feature type="compositionally biased region" description="Basic and acidic residues" evidence="7">
    <location>
        <begin position="11"/>
        <end position="23"/>
    </location>
</feature>
<keyword evidence="3" id="KW-0809">Transit peptide</keyword>
<dbReference type="EMBL" id="NRRV01000101">
    <property type="protein sequence ID" value="MBK1633637.1"/>
    <property type="molecule type" value="Genomic_DNA"/>
</dbReference>
<keyword evidence="5" id="KW-0408">Iron</keyword>
<keyword evidence="11" id="KW-1185">Reference proteome</keyword>
<keyword evidence="8" id="KW-1133">Transmembrane helix</keyword>
<evidence type="ECO:0000256" key="5">
    <source>
        <dbReference type="ARBA" id="ARBA00023004"/>
    </source>
</evidence>
<protein>
    <recommendedName>
        <fullName evidence="9">Rieske domain-containing protein</fullName>
    </recommendedName>
</protein>
<dbReference type="RefSeq" id="WP_200242606.1">
    <property type="nucleotide sequence ID" value="NZ_NRRV01000101.1"/>
</dbReference>
<dbReference type="PANTHER" id="PTHR21266">
    <property type="entry name" value="IRON-SULFUR DOMAIN CONTAINING PROTEIN"/>
    <property type="match status" value="1"/>
</dbReference>
<keyword evidence="1" id="KW-0001">2Fe-2S</keyword>
<keyword evidence="2" id="KW-0479">Metal-binding</keyword>
<keyword evidence="6" id="KW-0411">Iron-sulfur</keyword>
<dbReference type="Gene3D" id="2.102.10.10">
    <property type="entry name" value="Rieske [2Fe-2S] iron-sulphur domain"/>
    <property type="match status" value="1"/>
</dbReference>
<feature type="compositionally biased region" description="Polar residues" evidence="7">
    <location>
        <begin position="1"/>
        <end position="10"/>
    </location>
</feature>
<sequence length="461" mass="51563">MTLDTPVSPTDSRREADVNAAPDRAEDTFDWRRHWYPIAFLQDLPRRRPHAFSLYDERMVLFVGDDGGLGCLRDQCGHRAARLSDGCIRDGRLECLYHGWQYDNDGACQHIPQLPAGRSIPPKAAVTSYPVVAAQGIAWVWPGNPDAADETLLPLVDELDADGVTRVDFQMDLPYDQSYFTENVIDIAHIHIAHDGMRGGGHRSLAGPLDFEVLQNDARGIIARFRRAPAGGRTQDNAPQGPLEDARMEFHAPNLVRYRSVYRDPGRIAGLALYSIPLGRNRCRMLYRKFSNFTSKAERRKPRWLEHWTQCTILEQDMGVVVGQHATAEREDKPLRDLWLPIRSSDPLVLAYRSWLDRYGASLPFYRGLTSAKSPTPPPDPAIGAESPVDRYRLHTRICCTCSRMHVRAVQLSRALPYTGAGLLVAALLVPGQWVSATLAGLAGLAVAGTAGAHWMRRRFE</sequence>
<name>A0ABS1CNY5_9GAMM</name>
<evidence type="ECO:0000256" key="7">
    <source>
        <dbReference type="SAM" id="MobiDB-lite"/>
    </source>
</evidence>